<feature type="domain" description="Bacterial phospholipase C C-terminal" evidence="4">
    <location>
        <begin position="628"/>
        <end position="708"/>
    </location>
</feature>
<dbReference type="InterPro" id="IPR017850">
    <property type="entry name" value="Alkaline_phosphatase_core_sf"/>
</dbReference>
<dbReference type="InterPro" id="IPR017767">
    <property type="entry name" value="PC-PLC"/>
</dbReference>
<dbReference type="Proteomes" id="UP000584867">
    <property type="component" value="Unassembled WGS sequence"/>
</dbReference>
<dbReference type="EMBL" id="JACHIO010000004">
    <property type="protein sequence ID" value="MBB5062803.1"/>
    <property type="molecule type" value="Genomic_DNA"/>
</dbReference>
<feature type="domain" description="Bacterial phospholipase C C-terminal" evidence="4">
    <location>
        <begin position="524"/>
        <end position="616"/>
    </location>
</feature>
<evidence type="ECO:0000256" key="3">
    <source>
        <dbReference type="ARBA" id="ARBA00022801"/>
    </source>
</evidence>
<sequence length="725" mass="80432">MKHMKSRRDFLRTAAKSAGAAAGASMLPPSILKALAIPANRATGTIKDVEHVVILMQENRSFDHYFGSLKGVRGFNDPRPVRLPNGKPIWYQPPATVHTSRYHSRGLSHNATHVLPFYLNPQATTEFSPGTDHGWSSGHLAWNHGKHNQWVNQKQDVVTMAYLKRKDVSFHYALADAFTICDSYHCSIHSNTAPNRIYLWSGTIDPRNAYGKKPNGPGMDERAHTNGYTWTTYPERLEANNVSWKLYQGGSGEPGTPTDNYTDNSLEFFSQYQVKEGASPTGPLVTKGVSDHTLVEFREDIVNNRLAQVSWIVAPYKYSEHPEACPTDGAYYINRIMEALTSNPEVWSKTVLFLNYDENDGQFDHIVPPMPPMTNQPNAQGMVSKDLVESLGDEFLDLDKYPENKRPVIPNADPGGIQPIGLGPRVPMLIISPWTTGGWVCSQLFDHTSVLRFLEARFDIPEPNISAWRRSLCGDLTSAFDFSGTPDTGVVRFEVPKHLASLHQPYHVPAAQSMPQQEPGTRRARAIPYELFAHCRLRDQETHSVGEKVWIDFANTGDSGAAFYVYDGRRPDDNPRRYTISTGDSFSDYWLSADTQGIYDLSVYGPNGYFCRFRGNAAEAASHGKPNPEVRVNYDVAAGNVSLSLANTGSAPCSLTIANAYGGAPHTYTLHPGKSVDDPWVLKSSSAWYDLSVTVAEAPEFLRRFAGHVETGRPSTSDPAIFTGE</sequence>
<dbReference type="CDD" id="cd16014">
    <property type="entry name" value="PLC"/>
    <property type="match status" value="1"/>
</dbReference>
<dbReference type="PROSITE" id="PS51318">
    <property type="entry name" value="TAT"/>
    <property type="match status" value="1"/>
</dbReference>
<comment type="caution">
    <text evidence="5">The sequence shown here is derived from an EMBL/GenBank/DDBJ whole genome shotgun (WGS) entry which is preliminary data.</text>
</comment>
<evidence type="ECO:0000313" key="6">
    <source>
        <dbReference type="Proteomes" id="UP000584867"/>
    </source>
</evidence>
<dbReference type="Pfam" id="PF04185">
    <property type="entry name" value="Phosphoesterase"/>
    <property type="match status" value="1"/>
</dbReference>
<evidence type="ECO:0000259" key="4">
    <source>
        <dbReference type="Pfam" id="PF05506"/>
    </source>
</evidence>
<evidence type="ECO:0000313" key="5">
    <source>
        <dbReference type="EMBL" id="MBB5062803.1"/>
    </source>
</evidence>
<evidence type="ECO:0000256" key="1">
    <source>
        <dbReference type="ARBA" id="ARBA00009717"/>
    </source>
</evidence>
<organism evidence="5 6">
    <name type="scientific">Granulicella mallensis</name>
    <dbReference type="NCBI Taxonomy" id="940614"/>
    <lineage>
        <taxon>Bacteria</taxon>
        <taxon>Pseudomonadati</taxon>
        <taxon>Acidobacteriota</taxon>
        <taxon>Terriglobia</taxon>
        <taxon>Terriglobales</taxon>
        <taxon>Acidobacteriaceae</taxon>
        <taxon>Granulicella</taxon>
    </lineage>
</organism>
<dbReference type="NCBIfam" id="TIGR03396">
    <property type="entry name" value="PC_PLC"/>
    <property type="match status" value="1"/>
</dbReference>
<evidence type="ECO:0000256" key="2">
    <source>
        <dbReference type="ARBA" id="ARBA00012018"/>
    </source>
</evidence>
<dbReference type="AlphaFoldDB" id="A0A7W7ZN79"/>
<dbReference type="PANTHER" id="PTHR31956">
    <property type="entry name" value="NON-SPECIFIC PHOSPHOLIPASE C4-RELATED"/>
    <property type="match status" value="1"/>
</dbReference>
<keyword evidence="3 5" id="KW-0378">Hydrolase</keyword>
<proteinExistence type="inferred from homology"/>
<dbReference type="GO" id="GO:0016042">
    <property type="term" value="P:lipid catabolic process"/>
    <property type="evidence" value="ECO:0007669"/>
    <property type="project" value="InterPro"/>
</dbReference>
<dbReference type="GO" id="GO:0034480">
    <property type="term" value="F:phosphatidylcholine phospholipase C activity"/>
    <property type="evidence" value="ECO:0007669"/>
    <property type="project" value="UniProtKB-EC"/>
</dbReference>
<dbReference type="PANTHER" id="PTHR31956:SF1">
    <property type="entry name" value="NON-SPECIFIC PHOSPHOLIPASE C1"/>
    <property type="match status" value="1"/>
</dbReference>
<reference evidence="5 6" key="1">
    <citation type="submission" date="2020-08" db="EMBL/GenBank/DDBJ databases">
        <title>Genomic Encyclopedia of Type Strains, Phase IV (KMG-V): Genome sequencing to study the core and pangenomes of soil and plant-associated prokaryotes.</title>
        <authorList>
            <person name="Whitman W."/>
        </authorList>
    </citation>
    <scope>NUCLEOTIDE SEQUENCE [LARGE SCALE GENOMIC DNA]</scope>
    <source>
        <strain evidence="5 6">X5P3</strain>
    </source>
</reference>
<accession>A0A7W7ZN79</accession>
<protein>
    <recommendedName>
        <fullName evidence="2">phospholipase C</fullName>
        <ecNumber evidence="2">3.1.4.3</ecNumber>
    </recommendedName>
</protein>
<gene>
    <name evidence="5" type="ORF">HDF15_001140</name>
</gene>
<dbReference type="InterPro" id="IPR006311">
    <property type="entry name" value="TAT_signal"/>
</dbReference>
<dbReference type="EC" id="3.1.4.3" evidence="2"/>
<dbReference type="InterPro" id="IPR008475">
    <property type="entry name" value="PLipase_C_C"/>
</dbReference>
<dbReference type="InterPro" id="IPR007312">
    <property type="entry name" value="Phosphoesterase"/>
</dbReference>
<comment type="similarity">
    <text evidence="1">Belongs to the bacterial phospholipase C family.</text>
</comment>
<dbReference type="Gene3D" id="3.40.720.10">
    <property type="entry name" value="Alkaline Phosphatase, subunit A"/>
    <property type="match status" value="1"/>
</dbReference>
<dbReference type="Pfam" id="PF05506">
    <property type="entry name" value="PLipase_C_C"/>
    <property type="match status" value="2"/>
</dbReference>
<name>A0A7W7ZN79_9BACT</name>
<dbReference type="RefSeq" id="WP_184253506.1">
    <property type="nucleotide sequence ID" value="NZ_JACHIO010000004.1"/>
</dbReference>